<reference evidence="2" key="3">
    <citation type="submission" date="2021-02" db="EMBL/GenBank/DDBJ databases">
        <title>Infant gut strain persistence is associated with maternal origin, phylogeny, and functional potential including surface adhesion and iron acquisition.</title>
        <authorList>
            <person name="Lou Y.C."/>
        </authorList>
    </citation>
    <scope>NUCLEOTIDE SEQUENCE</scope>
    <source>
        <strain evidence="2">L3_108_031G1_dasL3_108_031G1_concoct_20</strain>
    </source>
</reference>
<gene>
    <name evidence="3" type="ORF">CYJ21_003435</name>
    <name evidence="2" type="ORF">KHZ90_06825</name>
    <name evidence="4" type="ORF">RDV51_08330</name>
</gene>
<keyword evidence="1" id="KW-0472">Membrane</keyword>
<evidence type="ECO:0000313" key="3">
    <source>
        <dbReference type="EMBL" id="MEO9177997.1"/>
    </source>
</evidence>
<dbReference type="Proteomes" id="UP000234197">
    <property type="component" value="Unassembled WGS sequence"/>
</dbReference>
<sequence length="83" mass="8820">MGALLASPIISAVISIAVAYIAFKVAFFTIKRVAMNVVIGGLTYWVCVHILNIPMDIGVGIWALTAILGPIPMVLAAIYYGIK</sequence>
<dbReference type="Proteomes" id="UP001228955">
    <property type="component" value="Chromosome"/>
</dbReference>
<protein>
    <submittedName>
        <fullName evidence="2">Uncharacterized protein</fullName>
    </submittedName>
</protein>
<name>A0A100YNV5_VEIPA</name>
<feature type="transmembrane region" description="Helical" evidence="1">
    <location>
        <begin position="59"/>
        <end position="82"/>
    </location>
</feature>
<reference evidence="5" key="1">
    <citation type="submission" date="2017-12" db="EMBL/GenBank/DDBJ databases">
        <title>Phylogenetic diversity of female urinary microbiome.</title>
        <authorList>
            <person name="Thomas-White K."/>
            <person name="Wolfe A.J."/>
        </authorList>
    </citation>
    <scope>NUCLEOTIDE SEQUENCE [LARGE SCALE GENOMIC DNA]</scope>
    <source>
        <strain evidence="5">UMB0138</strain>
    </source>
</reference>
<keyword evidence="5" id="KW-1185">Reference proteome</keyword>
<dbReference type="EMBL" id="CP133463">
    <property type="protein sequence ID" value="WMS19431.1"/>
    <property type="molecule type" value="Genomic_DNA"/>
</dbReference>
<evidence type="ECO:0000313" key="5">
    <source>
        <dbReference type="Proteomes" id="UP000234197"/>
    </source>
</evidence>
<dbReference type="RefSeq" id="WP_004694917.1">
    <property type="nucleotide sequence ID" value="NZ_CABKOT010000009.1"/>
</dbReference>
<feature type="transmembrane region" description="Helical" evidence="1">
    <location>
        <begin position="6"/>
        <end position="26"/>
    </location>
</feature>
<reference evidence="4" key="4">
    <citation type="submission" date="2023-08" db="EMBL/GenBank/DDBJ databases">
        <title>Veillonella_parvula_DSM 2007_complete_genome_hifiasm_Zymo_Research_D6332.</title>
        <authorList>
            <person name="Damerum A."/>
        </authorList>
    </citation>
    <scope>NUCLEOTIDE SEQUENCE</scope>
    <source>
        <strain evidence="4">DSM 2007</strain>
    </source>
</reference>
<keyword evidence="1" id="KW-0812">Transmembrane</keyword>
<dbReference type="Proteomes" id="UP000778864">
    <property type="component" value="Unassembled WGS sequence"/>
</dbReference>
<proteinExistence type="predicted"/>
<feature type="transmembrane region" description="Helical" evidence="1">
    <location>
        <begin position="33"/>
        <end position="53"/>
    </location>
</feature>
<dbReference type="EMBL" id="PKMC02000005">
    <property type="protein sequence ID" value="MEO9177997.1"/>
    <property type="molecule type" value="Genomic_DNA"/>
</dbReference>
<reference evidence="3 5" key="5">
    <citation type="submission" date="2024-04" db="EMBL/GenBank/DDBJ databases">
        <title>Na.</title>
        <authorList>
            <person name="Choi B."/>
        </authorList>
    </citation>
    <scope>NUCLEOTIDE SEQUENCE [LARGE SCALE GENOMIC DNA]</scope>
    <source>
        <strain evidence="3 5">UMB0138</strain>
    </source>
</reference>
<evidence type="ECO:0000256" key="1">
    <source>
        <dbReference type="SAM" id="Phobius"/>
    </source>
</evidence>
<keyword evidence="1" id="KW-1133">Transmembrane helix</keyword>
<reference evidence="3" key="2">
    <citation type="submission" date="2017-12" db="EMBL/GenBank/DDBJ databases">
        <authorList>
            <person name="Thomas-White K."/>
            <person name="Wolfe A.J."/>
        </authorList>
    </citation>
    <scope>NUCLEOTIDE SEQUENCE</scope>
    <source>
        <strain evidence="3">UMB0138</strain>
    </source>
</reference>
<accession>A0A100YNV5</accession>
<organism evidence="2 6">
    <name type="scientific">Veillonella parvula</name>
    <name type="common">Staphylococcus parvulus</name>
    <dbReference type="NCBI Taxonomy" id="29466"/>
    <lineage>
        <taxon>Bacteria</taxon>
        <taxon>Bacillati</taxon>
        <taxon>Bacillota</taxon>
        <taxon>Negativicutes</taxon>
        <taxon>Veillonellales</taxon>
        <taxon>Veillonellaceae</taxon>
        <taxon>Veillonella</taxon>
    </lineage>
</organism>
<dbReference type="AlphaFoldDB" id="A0A100YNV5"/>
<dbReference type="EMBL" id="JAGZMU010000003">
    <property type="protein sequence ID" value="MBS4893476.1"/>
    <property type="molecule type" value="Genomic_DNA"/>
</dbReference>
<evidence type="ECO:0000313" key="2">
    <source>
        <dbReference type="EMBL" id="MBS4893476.1"/>
    </source>
</evidence>
<evidence type="ECO:0000313" key="4">
    <source>
        <dbReference type="EMBL" id="WMS19431.1"/>
    </source>
</evidence>
<evidence type="ECO:0000313" key="6">
    <source>
        <dbReference type="Proteomes" id="UP000778864"/>
    </source>
</evidence>